<dbReference type="AlphaFoldDB" id="A0A9Q3FPS8"/>
<keyword evidence="2" id="KW-1185">Reference proteome</keyword>
<accession>A0A9Q3FPS8</accession>
<comment type="caution">
    <text evidence="1">The sequence shown here is derived from an EMBL/GenBank/DDBJ whole genome shotgun (WGS) entry which is preliminary data.</text>
</comment>
<dbReference type="InterPro" id="IPR021109">
    <property type="entry name" value="Peptidase_aspartic_dom_sf"/>
</dbReference>
<evidence type="ECO:0000313" key="1">
    <source>
        <dbReference type="EMBL" id="MBW0541565.1"/>
    </source>
</evidence>
<dbReference type="EMBL" id="AVOT02046240">
    <property type="protein sequence ID" value="MBW0541565.1"/>
    <property type="molecule type" value="Genomic_DNA"/>
</dbReference>
<dbReference type="OrthoDB" id="2507294at2759"/>
<name>A0A9Q3FPS8_9BASI</name>
<protein>
    <recommendedName>
        <fullName evidence="3">Retropepsins domain-containing protein</fullName>
    </recommendedName>
</protein>
<proteinExistence type="predicted"/>
<evidence type="ECO:0000313" key="2">
    <source>
        <dbReference type="Proteomes" id="UP000765509"/>
    </source>
</evidence>
<sequence length="243" mass="27351">MKSSSHLPQLSSGQLDFSKVQDAQLMKTKPSISKGYISGNSCITEVVINNEPTKILLDLGAFFSCVGNPFLKTCVPNFEDQLFPIDCIKFNSESNPMKSLGIYQTIVIFPKINGDIAIPVELFVMENCSSTHFILGNDYLIIYGIDLHNHKARYFTIGDNKHQKSTFLSFRRQITVKKVSPLNLELEKFKTDQLNETKISLHHTDKQENGLSALLYDHKEAFASEKELLGAKIGHEVEIIINI</sequence>
<evidence type="ECO:0008006" key="3">
    <source>
        <dbReference type="Google" id="ProtNLM"/>
    </source>
</evidence>
<organism evidence="1 2">
    <name type="scientific">Austropuccinia psidii MF-1</name>
    <dbReference type="NCBI Taxonomy" id="1389203"/>
    <lineage>
        <taxon>Eukaryota</taxon>
        <taxon>Fungi</taxon>
        <taxon>Dikarya</taxon>
        <taxon>Basidiomycota</taxon>
        <taxon>Pucciniomycotina</taxon>
        <taxon>Pucciniomycetes</taxon>
        <taxon>Pucciniales</taxon>
        <taxon>Sphaerophragmiaceae</taxon>
        <taxon>Austropuccinia</taxon>
    </lineage>
</organism>
<dbReference type="Proteomes" id="UP000765509">
    <property type="component" value="Unassembled WGS sequence"/>
</dbReference>
<dbReference type="Gene3D" id="2.40.70.10">
    <property type="entry name" value="Acid Proteases"/>
    <property type="match status" value="1"/>
</dbReference>
<gene>
    <name evidence="1" type="ORF">O181_081280</name>
</gene>
<reference evidence="1" key="1">
    <citation type="submission" date="2021-03" db="EMBL/GenBank/DDBJ databases">
        <title>Draft genome sequence of rust myrtle Austropuccinia psidii MF-1, a brazilian biotype.</title>
        <authorList>
            <person name="Quecine M.C."/>
            <person name="Pachon D.M.R."/>
            <person name="Bonatelli M.L."/>
            <person name="Correr F.H."/>
            <person name="Franceschini L.M."/>
            <person name="Leite T.F."/>
            <person name="Margarido G.R.A."/>
            <person name="Almeida C.A."/>
            <person name="Ferrarezi J.A."/>
            <person name="Labate C.A."/>
        </authorList>
    </citation>
    <scope>NUCLEOTIDE SEQUENCE</scope>
    <source>
        <strain evidence="1">MF-1</strain>
    </source>
</reference>